<evidence type="ECO:0000256" key="5">
    <source>
        <dbReference type="ARBA" id="ARBA00022729"/>
    </source>
</evidence>
<evidence type="ECO:0000256" key="14">
    <source>
        <dbReference type="SAM" id="Phobius"/>
    </source>
</evidence>
<comment type="function">
    <text evidence="12">Cell surface proteoglycan.</text>
</comment>
<dbReference type="GO" id="GO:0016477">
    <property type="term" value="P:cell migration"/>
    <property type="evidence" value="ECO:0007669"/>
    <property type="project" value="TreeGrafter"/>
</dbReference>
<keyword evidence="14" id="KW-0812">Transmembrane</keyword>
<reference evidence="16" key="1">
    <citation type="submission" date="2025-08" db="UniProtKB">
        <authorList>
            <consortium name="RefSeq"/>
        </authorList>
    </citation>
    <scope>IDENTIFICATION</scope>
    <source>
        <tissue evidence="16">Whole body pupa</tissue>
    </source>
</reference>
<comment type="similarity">
    <text evidence="2 11">Belongs to the glypican family.</text>
</comment>
<evidence type="ECO:0000256" key="13">
    <source>
        <dbReference type="SAM" id="MobiDB-lite"/>
    </source>
</evidence>
<evidence type="ECO:0000256" key="1">
    <source>
        <dbReference type="ARBA" id="ARBA00004609"/>
    </source>
</evidence>
<dbReference type="RefSeq" id="XP_037879234.1">
    <property type="nucleotide sequence ID" value="XM_038023306.1"/>
</dbReference>
<feature type="compositionally biased region" description="Low complexity" evidence="13">
    <location>
        <begin position="601"/>
        <end position="613"/>
    </location>
</feature>
<keyword evidence="5" id="KW-0732">Signal</keyword>
<evidence type="ECO:0000256" key="9">
    <source>
        <dbReference type="ARBA" id="ARBA00023207"/>
    </source>
</evidence>
<dbReference type="Proteomes" id="UP000092443">
    <property type="component" value="Unplaced"/>
</dbReference>
<keyword evidence="14" id="KW-1133">Transmembrane helix</keyword>
<protein>
    <submittedName>
        <fullName evidence="16">Division abnormally delayed protein</fullName>
    </submittedName>
</protein>
<dbReference type="GeneID" id="119631257"/>
<feature type="compositionally biased region" description="Basic and acidic residues" evidence="13">
    <location>
        <begin position="577"/>
        <end position="589"/>
    </location>
</feature>
<keyword evidence="6 12" id="KW-0654">Proteoglycan</keyword>
<feature type="transmembrane region" description="Helical" evidence="14">
    <location>
        <begin position="639"/>
        <end position="660"/>
    </location>
</feature>
<evidence type="ECO:0000256" key="6">
    <source>
        <dbReference type="ARBA" id="ARBA00022974"/>
    </source>
</evidence>
<dbReference type="GO" id="GO:0009986">
    <property type="term" value="C:cell surface"/>
    <property type="evidence" value="ECO:0007669"/>
    <property type="project" value="TreeGrafter"/>
</dbReference>
<dbReference type="PANTHER" id="PTHR10822">
    <property type="entry name" value="GLYPICAN"/>
    <property type="match status" value="1"/>
</dbReference>
<dbReference type="PANTHER" id="PTHR10822:SF29">
    <property type="entry name" value="DIVISION ABNORMALLY DELAYED PROTEIN"/>
    <property type="match status" value="1"/>
</dbReference>
<evidence type="ECO:0000256" key="7">
    <source>
        <dbReference type="ARBA" id="ARBA00023136"/>
    </source>
</evidence>
<dbReference type="GO" id="GO:0090263">
    <property type="term" value="P:positive regulation of canonical Wnt signaling pathway"/>
    <property type="evidence" value="ECO:0007669"/>
    <property type="project" value="TreeGrafter"/>
</dbReference>
<organism evidence="15 16">
    <name type="scientific">Glossina fuscipes</name>
    <dbReference type="NCBI Taxonomy" id="7396"/>
    <lineage>
        <taxon>Eukaryota</taxon>
        <taxon>Metazoa</taxon>
        <taxon>Ecdysozoa</taxon>
        <taxon>Arthropoda</taxon>
        <taxon>Hexapoda</taxon>
        <taxon>Insecta</taxon>
        <taxon>Pterygota</taxon>
        <taxon>Neoptera</taxon>
        <taxon>Endopterygota</taxon>
        <taxon>Diptera</taxon>
        <taxon>Brachycera</taxon>
        <taxon>Muscomorpha</taxon>
        <taxon>Hippoboscoidea</taxon>
        <taxon>Glossinidae</taxon>
        <taxon>Glossina</taxon>
    </lineage>
</organism>
<name>A0A8U0W271_9MUSC</name>
<dbReference type="KEGG" id="gfs:119631257"/>
<evidence type="ECO:0000256" key="10">
    <source>
        <dbReference type="ARBA" id="ARBA00023288"/>
    </source>
</evidence>
<proteinExistence type="inferred from homology"/>
<evidence type="ECO:0000256" key="2">
    <source>
        <dbReference type="ARBA" id="ARBA00010260"/>
    </source>
</evidence>
<evidence type="ECO:0000313" key="16">
    <source>
        <dbReference type="RefSeq" id="XP_037879234.1"/>
    </source>
</evidence>
<feature type="transmembrane region" description="Helical" evidence="14">
    <location>
        <begin position="39"/>
        <end position="57"/>
    </location>
</feature>
<dbReference type="GO" id="GO:0098552">
    <property type="term" value="C:side of membrane"/>
    <property type="evidence" value="ECO:0007669"/>
    <property type="project" value="UniProtKB-KW"/>
</dbReference>
<keyword evidence="7 12" id="KW-0472">Membrane</keyword>
<comment type="subcellular location">
    <subcellularLocation>
        <location evidence="1 12">Cell membrane</location>
        <topology evidence="1 12">Lipid-anchor</topology>
        <topology evidence="1 12">GPI-anchor</topology>
    </subcellularLocation>
</comment>
<evidence type="ECO:0000256" key="4">
    <source>
        <dbReference type="ARBA" id="ARBA00022622"/>
    </source>
</evidence>
<evidence type="ECO:0000256" key="3">
    <source>
        <dbReference type="ARBA" id="ARBA00022475"/>
    </source>
</evidence>
<evidence type="ECO:0000256" key="12">
    <source>
        <dbReference type="RuleBase" id="RU003519"/>
    </source>
</evidence>
<dbReference type="InterPro" id="IPR001863">
    <property type="entry name" value="Glypican"/>
</dbReference>
<dbReference type="GO" id="GO:1905475">
    <property type="term" value="P:regulation of protein localization to membrane"/>
    <property type="evidence" value="ECO:0007669"/>
    <property type="project" value="TreeGrafter"/>
</dbReference>
<keyword evidence="8" id="KW-0325">Glycoprotein</keyword>
<gene>
    <name evidence="16" type="primary">LOC119631257</name>
</gene>
<keyword evidence="15" id="KW-1185">Reference proteome</keyword>
<keyword evidence="4 12" id="KW-0336">GPI-anchor</keyword>
<evidence type="ECO:0000256" key="8">
    <source>
        <dbReference type="ARBA" id="ARBA00023180"/>
    </source>
</evidence>
<dbReference type="GO" id="GO:0005576">
    <property type="term" value="C:extracellular region"/>
    <property type="evidence" value="ECO:0007669"/>
    <property type="project" value="TreeGrafter"/>
</dbReference>
<feature type="region of interest" description="Disordered" evidence="13">
    <location>
        <begin position="565"/>
        <end position="633"/>
    </location>
</feature>
<evidence type="ECO:0000256" key="11">
    <source>
        <dbReference type="RuleBase" id="RU003518"/>
    </source>
</evidence>
<dbReference type="Pfam" id="PF01153">
    <property type="entry name" value="Glypican"/>
    <property type="match status" value="1"/>
</dbReference>
<evidence type="ECO:0000313" key="15">
    <source>
        <dbReference type="Proteomes" id="UP000092443"/>
    </source>
</evidence>
<keyword evidence="3" id="KW-1003">Cell membrane</keyword>
<keyword evidence="9 12" id="KW-0357">Heparan sulfate</keyword>
<sequence length="662" mass="74462">MASLKHNSATAIVHVTTTTTITTTIPTTIFKASRTFKNFCVLLASFCLIAQFIQLPLPCMSAKTYAVDSVKDQTADALHLQHYYHHNPEHHYSAQRSHSRRRLQRDSLTKPTIQNTSYCNDVRKVFESIDIKLSGNFDEKGSICGGLCCTNATEIELRKKATIEFERLLHHHTKSLRGILESTANWFQSHVLELAQQSENRTLNVFSQVYWRMEPLSRKLIIQLYSEIISHLKATEPVNLYSLEDVIHKFFVHLFPVAYHQAVHLSKNNYGELHEDYINCLKHTFDDLLPFGQIPKELARNLMQSVQTARIFMQALHQSAEVLSETDELYASHLSASCQKHLLKMSYCPSCTGLPKAHIKPCYSYCMNVLRGCSAQYAGVLDSPWSNVVDAIDNLVTTHIRSDAGIVTIIKQLDSKLSEAIMLAMEHGPDLENKVKKTCGTPKLLPSLTMNNEGKPLTQHSVKWASPADSEILRFLSTIDKSKEFYSNIVNNVCEDEDIQRNDHHCWTGDRIGDYTQLVMTTGIDTQRYNPEVPLEPDAQPNKLNELVDKLLKIRKNIATAIPSPSRNINEIQNDMAGRDDEGSGRITDDMEDDEYNSLQESSGSGEGPTSTPYDPMSPAHNPEENEIEPRSGSAKPTVLILGCLKCSAAIVLVISFLTCRL</sequence>
<dbReference type="GO" id="GO:0005886">
    <property type="term" value="C:plasma membrane"/>
    <property type="evidence" value="ECO:0007669"/>
    <property type="project" value="UniProtKB-SubCell"/>
</dbReference>
<dbReference type="AlphaFoldDB" id="A0A8U0W271"/>
<accession>A0A8U0W271</accession>
<keyword evidence="10 12" id="KW-0449">Lipoprotein</keyword>